<dbReference type="EMBL" id="JBHTCE010000001">
    <property type="protein sequence ID" value="MFC7390300.1"/>
    <property type="molecule type" value="Genomic_DNA"/>
</dbReference>
<dbReference type="PROSITE" id="PS51819">
    <property type="entry name" value="VOC"/>
    <property type="match status" value="1"/>
</dbReference>
<dbReference type="RefSeq" id="WP_214789251.1">
    <property type="nucleotide sequence ID" value="NZ_JANIEL010000096.1"/>
</dbReference>
<feature type="domain" description="VOC" evidence="1">
    <location>
        <begin position="9"/>
        <end position="161"/>
    </location>
</feature>
<accession>A0ABW2PRK0</accession>
<dbReference type="Proteomes" id="UP001596439">
    <property type="component" value="Unassembled WGS sequence"/>
</dbReference>
<organism evidence="2 3">
    <name type="scientific">Exiguobacterium aestuarii</name>
    <dbReference type="NCBI Taxonomy" id="273527"/>
    <lineage>
        <taxon>Bacteria</taxon>
        <taxon>Bacillati</taxon>
        <taxon>Bacillota</taxon>
        <taxon>Bacilli</taxon>
        <taxon>Bacillales</taxon>
        <taxon>Bacillales Family XII. Incertae Sedis</taxon>
        <taxon>Exiguobacterium</taxon>
    </lineage>
</organism>
<evidence type="ECO:0000259" key="1">
    <source>
        <dbReference type="PROSITE" id="PS51819"/>
    </source>
</evidence>
<dbReference type="PANTHER" id="PTHR21366">
    <property type="entry name" value="GLYOXALASE FAMILY PROTEIN"/>
    <property type="match status" value="1"/>
</dbReference>
<name>A0ABW2PRK0_9BACL</name>
<proteinExistence type="predicted"/>
<dbReference type="InterPro" id="IPR004360">
    <property type="entry name" value="Glyas_Fos-R_dOase_dom"/>
</dbReference>
<dbReference type="InterPro" id="IPR037523">
    <property type="entry name" value="VOC_core"/>
</dbReference>
<keyword evidence="3" id="KW-1185">Reference proteome</keyword>
<dbReference type="SUPFAM" id="SSF54593">
    <property type="entry name" value="Glyoxalase/Bleomycin resistance protein/Dihydroxybiphenyl dioxygenase"/>
    <property type="match status" value="1"/>
</dbReference>
<evidence type="ECO:0000313" key="3">
    <source>
        <dbReference type="Proteomes" id="UP001596439"/>
    </source>
</evidence>
<protein>
    <submittedName>
        <fullName evidence="2">VOC family protein</fullName>
    </submittedName>
</protein>
<gene>
    <name evidence="2" type="ORF">ACFQO8_09070</name>
</gene>
<dbReference type="Gene3D" id="3.10.180.10">
    <property type="entry name" value="2,3-Dihydroxybiphenyl 1,2-Dioxygenase, domain 1"/>
    <property type="match status" value="1"/>
</dbReference>
<evidence type="ECO:0000313" key="2">
    <source>
        <dbReference type="EMBL" id="MFC7390300.1"/>
    </source>
</evidence>
<comment type="caution">
    <text evidence="2">The sequence shown here is derived from an EMBL/GenBank/DDBJ whole genome shotgun (WGS) entry which is preliminary data.</text>
</comment>
<dbReference type="InterPro" id="IPR050383">
    <property type="entry name" value="GlyoxalaseI/FosfomycinResist"/>
</dbReference>
<dbReference type="CDD" id="cd06587">
    <property type="entry name" value="VOC"/>
    <property type="match status" value="1"/>
</dbReference>
<sequence length="182" mass="20911">MGKRIPVSGLCELVLEVTDMEEAVSFWSEKLGLPVVEQWVGDDAEPSESQEQANEPWATWLYIGGNTRLGLWLKRDFTEEEDANRKQDVTEWDTLYDEGGVHVHCAFFVPMESFEKALEILDETDVPVKLRTWDEDETKNGKERSAYFKDPSHNIIELYTKNMDEAYGDFAGEPVKITTKQL</sequence>
<dbReference type="InterPro" id="IPR029068">
    <property type="entry name" value="Glyas_Bleomycin-R_OHBP_Dase"/>
</dbReference>
<dbReference type="Pfam" id="PF00903">
    <property type="entry name" value="Glyoxalase"/>
    <property type="match status" value="1"/>
</dbReference>
<reference evidence="3" key="1">
    <citation type="journal article" date="2019" name="Int. J. Syst. Evol. Microbiol.">
        <title>The Global Catalogue of Microorganisms (GCM) 10K type strain sequencing project: providing services to taxonomists for standard genome sequencing and annotation.</title>
        <authorList>
            <consortium name="The Broad Institute Genomics Platform"/>
            <consortium name="The Broad Institute Genome Sequencing Center for Infectious Disease"/>
            <person name="Wu L."/>
            <person name="Ma J."/>
        </authorList>
    </citation>
    <scope>NUCLEOTIDE SEQUENCE [LARGE SCALE GENOMIC DNA]</scope>
    <source>
        <strain evidence="3">CCUG 55590</strain>
    </source>
</reference>